<evidence type="ECO:0000256" key="1">
    <source>
        <dbReference type="ARBA" id="ARBA00004138"/>
    </source>
</evidence>
<dbReference type="InterPro" id="IPR027012">
    <property type="entry name" value="Enkurin_dom"/>
</dbReference>
<evidence type="ECO:0000313" key="8">
    <source>
        <dbReference type="EMBL" id="BFG02831.1"/>
    </source>
</evidence>
<evidence type="ECO:0000259" key="7">
    <source>
        <dbReference type="PROSITE" id="PS51665"/>
    </source>
</evidence>
<name>A0AAU9G5P3_DROMD</name>
<dbReference type="AlphaFoldDB" id="A0AAU9G5P3"/>
<reference evidence="8 9" key="1">
    <citation type="submission" date="2024-02" db="EMBL/GenBank/DDBJ databases">
        <title>A chromosome-level genome assembly of Drosophila madeirensis, a fruit fly species endemic to Madeira island.</title>
        <authorList>
            <person name="Tomihara K."/>
            <person name="Llopart A."/>
            <person name="Yamamoto D."/>
        </authorList>
    </citation>
    <scope>NUCLEOTIDE SEQUENCE [LARGE SCALE GENOMIC DNA]</scope>
    <source>
        <strain evidence="8 9">RF1</strain>
    </source>
</reference>
<dbReference type="GO" id="GO:0005929">
    <property type="term" value="C:cilium"/>
    <property type="evidence" value="ECO:0007669"/>
    <property type="project" value="UniProtKB-SubCell"/>
</dbReference>
<feature type="compositionally biased region" description="Low complexity" evidence="6">
    <location>
        <begin position="187"/>
        <end position="215"/>
    </location>
</feature>
<evidence type="ECO:0000313" key="9">
    <source>
        <dbReference type="Proteomes" id="UP001500889"/>
    </source>
</evidence>
<dbReference type="EMBL" id="AP029266">
    <property type="protein sequence ID" value="BFG02831.1"/>
    <property type="molecule type" value="Genomic_DNA"/>
</dbReference>
<proteinExistence type="predicted"/>
<dbReference type="Pfam" id="PF13864">
    <property type="entry name" value="Enkurin"/>
    <property type="match status" value="1"/>
</dbReference>
<sequence length="332" mass="36615">MSKTEVHTQGQGATAAASRAPLWRPVVLHYPKKLLPHGQMRRRDLAFGYPAAYESAKLRCGLVQPHAFDHDRPGQYCPDCQCNKDRNHGGGDMSDNVSQCSRMSRASRRSIRSTKSKRGNGKGNGDGKDDGDNDSQVSHRSDNSVKTVISTATVKSGHSKRSPSQETIKSNATVKSSATIKSNATVKSSASIKSSLSVKSNATVKSSATAKSSANDVKYKTNSVHAKPSRHSPSEIMPQPGAKPQPQPHSQEKDTQSGYENYAPMTSTERKAAIEEARFKYSKLIAEYNHMPVSVPTLRVRNRKIEIERELDELDYSINMFDQPNINVYLRR</sequence>
<dbReference type="PANTHER" id="PTHR21490">
    <property type="entry name" value="ENKURIN-RELATED"/>
    <property type="match status" value="1"/>
</dbReference>
<gene>
    <name evidence="8" type="ORF">DMAD_02228</name>
</gene>
<feature type="region of interest" description="Disordered" evidence="6">
    <location>
        <begin position="88"/>
        <end position="261"/>
    </location>
</feature>
<accession>A0AAU9G5P3</accession>
<protein>
    <recommendedName>
        <fullName evidence="7">Enkurin domain-containing protein</fullName>
    </recommendedName>
</protein>
<feature type="compositionally biased region" description="Basic residues" evidence="6">
    <location>
        <begin position="105"/>
        <end position="120"/>
    </location>
</feature>
<keyword evidence="9" id="KW-1185">Reference proteome</keyword>
<comment type="subcellular location">
    <subcellularLocation>
        <location evidence="1">Cell projection</location>
        <location evidence="1">Cilium</location>
    </subcellularLocation>
    <subcellularLocation>
        <location evidence="2">Cytoplasm</location>
        <location evidence="2">Cytoskeleton</location>
    </subcellularLocation>
</comment>
<evidence type="ECO:0000256" key="2">
    <source>
        <dbReference type="ARBA" id="ARBA00004245"/>
    </source>
</evidence>
<evidence type="ECO:0000256" key="5">
    <source>
        <dbReference type="ARBA" id="ARBA00023273"/>
    </source>
</evidence>
<dbReference type="GO" id="GO:0005881">
    <property type="term" value="C:cytoplasmic microtubule"/>
    <property type="evidence" value="ECO:0007669"/>
    <property type="project" value="TreeGrafter"/>
</dbReference>
<evidence type="ECO:0000256" key="3">
    <source>
        <dbReference type="ARBA" id="ARBA00022490"/>
    </source>
</evidence>
<dbReference type="PANTHER" id="PTHR21490:SF2">
    <property type="entry name" value="ENKURIN DOMAIN-CONTAINING PROTEIN 1"/>
    <property type="match status" value="1"/>
</dbReference>
<evidence type="ECO:0000256" key="4">
    <source>
        <dbReference type="ARBA" id="ARBA00023212"/>
    </source>
</evidence>
<keyword evidence="5" id="KW-0966">Cell projection</keyword>
<dbReference type="Proteomes" id="UP001500889">
    <property type="component" value="Chromosome A"/>
</dbReference>
<keyword evidence="3" id="KW-0963">Cytoplasm</keyword>
<organism evidence="8 9">
    <name type="scientific">Drosophila madeirensis</name>
    <name type="common">Fruit fly</name>
    <dbReference type="NCBI Taxonomy" id="30013"/>
    <lineage>
        <taxon>Eukaryota</taxon>
        <taxon>Metazoa</taxon>
        <taxon>Ecdysozoa</taxon>
        <taxon>Arthropoda</taxon>
        <taxon>Hexapoda</taxon>
        <taxon>Insecta</taxon>
        <taxon>Pterygota</taxon>
        <taxon>Neoptera</taxon>
        <taxon>Endopterygota</taxon>
        <taxon>Diptera</taxon>
        <taxon>Brachycera</taxon>
        <taxon>Muscomorpha</taxon>
        <taxon>Ephydroidea</taxon>
        <taxon>Drosophilidae</taxon>
        <taxon>Drosophila</taxon>
        <taxon>Sophophora</taxon>
    </lineage>
</organism>
<feature type="domain" description="Enkurin" evidence="7">
    <location>
        <begin position="221"/>
        <end position="329"/>
    </location>
</feature>
<keyword evidence="4" id="KW-0206">Cytoskeleton</keyword>
<dbReference type="InterPro" id="IPR052102">
    <property type="entry name" value="Enkurin_domain-protein"/>
</dbReference>
<evidence type="ECO:0000256" key="6">
    <source>
        <dbReference type="SAM" id="MobiDB-lite"/>
    </source>
</evidence>
<dbReference type="PROSITE" id="PS51665">
    <property type="entry name" value="ENKURIN"/>
    <property type="match status" value="1"/>
</dbReference>
<feature type="compositionally biased region" description="Polar residues" evidence="6">
    <location>
        <begin position="144"/>
        <end position="186"/>
    </location>
</feature>